<keyword evidence="3" id="KW-1185">Reference proteome</keyword>
<dbReference type="InterPro" id="IPR010982">
    <property type="entry name" value="Lambda_DNA-bd_dom_sf"/>
</dbReference>
<dbReference type="CDD" id="cd00093">
    <property type="entry name" value="HTH_XRE"/>
    <property type="match status" value="1"/>
</dbReference>
<dbReference type="AlphaFoldDB" id="A0A380MZJ6"/>
<dbReference type="SMART" id="SM00530">
    <property type="entry name" value="HTH_XRE"/>
    <property type="match status" value="1"/>
</dbReference>
<feature type="domain" description="HTH cro/C1-type" evidence="1">
    <location>
        <begin position="7"/>
        <end position="61"/>
    </location>
</feature>
<sequence>MQVNEKVRMMRELRQWSQEEMAEKLQMSTAGYAKLERGETQFNIPKLEKVASIFGIDLKDLMAINERSVICLINENSQHSSNYYGTSEDLSQEITKLKLMLSHQEEIISAKELLLEQQAREIHTLQRMIELLQKKCC</sequence>
<dbReference type="Gene3D" id="1.10.260.40">
    <property type="entry name" value="lambda repressor-like DNA-binding domains"/>
    <property type="match status" value="1"/>
</dbReference>
<dbReference type="OrthoDB" id="5678656at2"/>
<protein>
    <submittedName>
        <fullName evidence="2">Anaerobic benzoate catabolism transcriptional regulator</fullName>
    </submittedName>
</protein>
<dbReference type="RefSeq" id="WP_072576977.1">
    <property type="nucleotide sequence ID" value="NZ_LWHB01000122.1"/>
</dbReference>
<accession>A0A380MZJ6</accession>
<dbReference type="Pfam" id="PF01381">
    <property type="entry name" value="HTH_3"/>
    <property type="match status" value="1"/>
</dbReference>
<evidence type="ECO:0000313" key="3">
    <source>
        <dbReference type="Proteomes" id="UP000254601"/>
    </source>
</evidence>
<dbReference type="GO" id="GO:0003677">
    <property type="term" value="F:DNA binding"/>
    <property type="evidence" value="ECO:0007669"/>
    <property type="project" value="InterPro"/>
</dbReference>
<evidence type="ECO:0000313" key="2">
    <source>
        <dbReference type="EMBL" id="SUO97654.1"/>
    </source>
</evidence>
<dbReference type="InterPro" id="IPR001387">
    <property type="entry name" value="Cro/C1-type_HTH"/>
</dbReference>
<dbReference type="EMBL" id="UHIC01000001">
    <property type="protein sequence ID" value="SUO97654.1"/>
    <property type="molecule type" value="Genomic_DNA"/>
</dbReference>
<name>A0A380MZJ6_9GAMM</name>
<gene>
    <name evidence="2" type="ORF">NCTC13337_02549</name>
</gene>
<evidence type="ECO:0000259" key="1">
    <source>
        <dbReference type="PROSITE" id="PS50943"/>
    </source>
</evidence>
<dbReference type="SUPFAM" id="SSF47413">
    <property type="entry name" value="lambda repressor-like DNA-binding domains"/>
    <property type="match status" value="1"/>
</dbReference>
<dbReference type="Proteomes" id="UP000254601">
    <property type="component" value="Unassembled WGS sequence"/>
</dbReference>
<reference evidence="2 3" key="1">
    <citation type="submission" date="2018-06" db="EMBL/GenBank/DDBJ databases">
        <authorList>
            <consortium name="Pathogen Informatics"/>
            <person name="Doyle S."/>
        </authorList>
    </citation>
    <scope>NUCLEOTIDE SEQUENCE [LARGE SCALE GENOMIC DNA]</scope>
    <source>
        <strain evidence="2 3">NCTC13337</strain>
    </source>
</reference>
<organism evidence="2 3">
    <name type="scientific">Suttonella ornithocola</name>
    <dbReference type="NCBI Taxonomy" id="279832"/>
    <lineage>
        <taxon>Bacteria</taxon>
        <taxon>Pseudomonadati</taxon>
        <taxon>Pseudomonadota</taxon>
        <taxon>Gammaproteobacteria</taxon>
        <taxon>Cardiobacteriales</taxon>
        <taxon>Cardiobacteriaceae</taxon>
        <taxon>Suttonella</taxon>
    </lineage>
</organism>
<dbReference type="PROSITE" id="PS50943">
    <property type="entry name" value="HTH_CROC1"/>
    <property type="match status" value="1"/>
</dbReference>
<proteinExistence type="predicted"/>